<dbReference type="PANTHER" id="PTHR10000">
    <property type="entry name" value="PHOSPHOSERINE PHOSPHATASE"/>
    <property type="match status" value="1"/>
</dbReference>
<dbReference type="InterPro" id="IPR023214">
    <property type="entry name" value="HAD_sf"/>
</dbReference>
<dbReference type="GO" id="GO:0000287">
    <property type="term" value="F:magnesium ion binding"/>
    <property type="evidence" value="ECO:0007669"/>
    <property type="project" value="TreeGrafter"/>
</dbReference>
<dbReference type="Pfam" id="PF08282">
    <property type="entry name" value="Hydrolase_3"/>
    <property type="match status" value="1"/>
</dbReference>
<accession>A0A7S7M920</accession>
<reference evidence="1 2" key="1">
    <citation type="submission" date="2020-10" db="EMBL/GenBank/DDBJ databases">
        <title>Olsenella immobilis sp.nov., isolated from the mud in a fermentation cellar used for the production of Chinese strong-flavoured liquor.</title>
        <authorList>
            <person name="Lu L."/>
        </authorList>
    </citation>
    <scope>NUCLEOTIDE SEQUENCE [LARGE SCALE GENOMIC DNA]</scope>
    <source>
        <strain evidence="1 2">LZLJ-2</strain>
    </source>
</reference>
<dbReference type="SUPFAM" id="SSF56784">
    <property type="entry name" value="HAD-like"/>
    <property type="match status" value="1"/>
</dbReference>
<dbReference type="AlphaFoldDB" id="A0A7S7M920"/>
<keyword evidence="2" id="KW-1185">Reference proteome</keyword>
<evidence type="ECO:0000313" key="1">
    <source>
        <dbReference type="EMBL" id="QOY60969.1"/>
    </source>
</evidence>
<dbReference type="KEGG" id="tio:INP52_01785"/>
<dbReference type="Gene3D" id="3.30.1240.10">
    <property type="match status" value="1"/>
</dbReference>
<dbReference type="RefSeq" id="WP_194371877.1">
    <property type="nucleotide sequence ID" value="NZ_CP063767.1"/>
</dbReference>
<dbReference type="PANTHER" id="PTHR10000:SF8">
    <property type="entry name" value="HAD SUPERFAMILY HYDROLASE-LIKE, TYPE 3"/>
    <property type="match status" value="1"/>
</dbReference>
<proteinExistence type="predicted"/>
<gene>
    <name evidence="1" type="ORF">INP52_01785</name>
</gene>
<name>A0A7S7M920_9ACTN</name>
<protein>
    <submittedName>
        <fullName evidence="1">HAD family phosphatase</fullName>
    </submittedName>
</protein>
<sequence>MAIKLVLTDIDATILPRGEREVSARTVRAFNQALDAGLVVGPASGRGYAWIPAFFGEDARCCATALATNGLQIYSAGEKILERTLPRAALMQMREIVAETPGAGLLCFDEVRPLLVEGAVEDLAPIFSAYAQSCVPVDDVPASPVVKANVFMGGDASKTAALVARLNEEVCEVDVDRALPHFSNVMPRGWNKGTALVWLCGHLGIAPEEVVVFGDADNDLPLFAHVPHSVAVANATPEAARAARWHIGSCEDDAVAQALEVLASGGWPFEG</sequence>
<dbReference type="InterPro" id="IPR036412">
    <property type="entry name" value="HAD-like_sf"/>
</dbReference>
<dbReference type="GO" id="GO:0016791">
    <property type="term" value="F:phosphatase activity"/>
    <property type="evidence" value="ECO:0007669"/>
    <property type="project" value="TreeGrafter"/>
</dbReference>
<dbReference type="NCBIfam" id="TIGR01484">
    <property type="entry name" value="HAD-SF-IIB"/>
    <property type="match status" value="1"/>
</dbReference>
<dbReference type="GO" id="GO:0005829">
    <property type="term" value="C:cytosol"/>
    <property type="evidence" value="ECO:0007669"/>
    <property type="project" value="TreeGrafter"/>
</dbReference>
<dbReference type="Proteomes" id="UP000593735">
    <property type="component" value="Chromosome"/>
</dbReference>
<dbReference type="EMBL" id="CP063767">
    <property type="protein sequence ID" value="QOY60969.1"/>
    <property type="molecule type" value="Genomic_DNA"/>
</dbReference>
<dbReference type="InterPro" id="IPR006379">
    <property type="entry name" value="HAD-SF_hydro_IIB"/>
</dbReference>
<evidence type="ECO:0000313" key="2">
    <source>
        <dbReference type="Proteomes" id="UP000593735"/>
    </source>
</evidence>
<organism evidence="1 2">
    <name type="scientific">Thermophilibacter immobilis</name>
    <dbReference type="NCBI Taxonomy" id="2779519"/>
    <lineage>
        <taxon>Bacteria</taxon>
        <taxon>Bacillati</taxon>
        <taxon>Actinomycetota</taxon>
        <taxon>Coriobacteriia</taxon>
        <taxon>Coriobacteriales</taxon>
        <taxon>Atopobiaceae</taxon>
        <taxon>Thermophilibacter</taxon>
    </lineage>
</organism>
<dbReference type="Gene3D" id="3.40.50.1000">
    <property type="entry name" value="HAD superfamily/HAD-like"/>
    <property type="match status" value="1"/>
</dbReference>